<dbReference type="PANTHER" id="PTHR43278:SF2">
    <property type="entry name" value="IRON-SULFUR FLAVOPROTEIN"/>
    <property type="match status" value="1"/>
</dbReference>
<dbReference type="AlphaFoldDB" id="F5YG85"/>
<dbReference type="EMBL" id="CP001841">
    <property type="protein sequence ID" value="AEF81396.1"/>
    <property type="molecule type" value="Genomic_DNA"/>
</dbReference>
<sequence length="218" mass="24673">MRQTAKIIGINGSPRKGWSTHVLVEEALKGAATEGAETELVNLYDLQFKGCISCFECKRKAGPSLGRCAVKDDIKPLLDRIDACDGLILGSPIYVGEVTASVRAFIERLTFQYITYRKDRKSFFPRRIPVKLIYTMNIPASAVEPNGYGVKFRFYEDLFARLIGPAETLLSTETWQTTDYGKYEMTMFDGDERKKRRETVFPEDKRKAFEMGAGILGR</sequence>
<dbReference type="STRING" id="545695.TREAZ_3657"/>
<evidence type="ECO:0000256" key="1">
    <source>
        <dbReference type="ARBA" id="ARBA00022630"/>
    </source>
</evidence>
<dbReference type="PANTHER" id="PTHR43278">
    <property type="entry name" value="NAD(P)H-DEPENDENT FMN-CONTAINING OXIDOREDUCTASE YWQN-RELATED"/>
    <property type="match status" value="1"/>
</dbReference>
<keyword evidence="2" id="KW-0288">FMN</keyword>
<dbReference type="FunCoup" id="F5YG85">
    <property type="interactions" value="7"/>
</dbReference>
<dbReference type="Proteomes" id="UP000009222">
    <property type="component" value="Chromosome"/>
</dbReference>
<dbReference type="InParanoid" id="F5YG85"/>
<keyword evidence="5" id="KW-1185">Reference proteome</keyword>
<dbReference type="HOGENOM" id="CLU_050993_2_0_12"/>
<dbReference type="InterPro" id="IPR005025">
    <property type="entry name" value="FMN_Rdtase-like_dom"/>
</dbReference>
<gene>
    <name evidence="4" type="ordered locus">TREAZ_3657</name>
</gene>
<feature type="domain" description="NADPH-dependent FMN reductase-like" evidence="3">
    <location>
        <begin position="6"/>
        <end position="118"/>
    </location>
</feature>
<accession>F5YG85</accession>
<dbReference type="SUPFAM" id="SSF52218">
    <property type="entry name" value="Flavoproteins"/>
    <property type="match status" value="1"/>
</dbReference>
<organism evidence="4 5">
    <name type="scientific">Leadbettera azotonutricia (strain ATCC BAA-888 / DSM 13862 / ZAS-9)</name>
    <name type="common">Treponema azotonutricium</name>
    <dbReference type="NCBI Taxonomy" id="545695"/>
    <lineage>
        <taxon>Bacteria</taxon>
        <taxon>Pseudomonadati</taxon>
        <taxon>Spirochaetota</taxon>
        <taxon>Spirochaetia</taxon>
        <taxon>Spirochaetales</taxon>
        <taxon>Breznakiellaceae</taxon>
        <taxon>Leadbettera</taxon>
    </lineage>
</organism>
<evidence type="ECO:0000313" key="5">
    <source>
        <dbReference type="Proteomes" id="UP000009222"/>
    </source>
</evidence>
<reference evidence="5" key="1">
    <citation type="submission" date="2009-12" db="EMBL/GenBank/DDBJ databases">
        <title>Complete sequence of Treponema azotonutricium strain ZAS-9.</title>
        <authorList>
            <person name="Tetu S.G."/>
            <person name="Matson E."/>
            <person name="Ren Q."/>
            <person name="Seshadri R."/>
            <person name="Elbourne L."/>
            <person name="Hassan K.A."/>
            <person name="Durkin A."/>
            <person name="Radune D."/>
            <person name="Mohamoud Y."/>
            <person name="Shay R."/>
            <person name="Jin S."/>
            <person name="Zhang X."/>
            <person name="Lucey K."/>
            <person name="Ballor N.R."/>
            <person name="Ottesen E."/>
            <person name="Rosenthal R."/>
            <person name="Allen A."/>
            <person name="Leadbetter J.R."/>
            <person name="Paulsen I.T."/>
        </authorList>
    </citation>
    <scope>NUCLEOTIDE SEQUENCE [LARGE SCALE GENOMIC DNA]</scope>
    <source>
        <strain evidence="5">ATCC BAA-888 / DSM 13862 / ZAS-9</strain>
    </source>
</reference>
<dbReference type="InterPro" id="IPR051796">
    <property type="entry name" value="ISF_SsuE-like"/>
</dbReference>
<evidence type="ECO:0000256" key="2">
    <source>
        <dbReference type="ARBA" id="ARBA00022643"/>
    </source>
</evidence>
<protein>
    <submittedName>
        <fullName evidence="4">Multimeric flavodoxin</fullName>
    </submittedName>
</protein>
<evidence type="ECO:0000313" key="4">
    <source>
        <dbReference type="EMBL" id="AEF81396.1"/>
    </source>
</evidence>
<proteinExistence type="predicted"/>
<dbReference type="Pfam" id="PF03358">
    <property type="entry name" value="FMN_red"/>
    <property type="match status" value="1"/>
</dbReference>
<dbReference type="GO" id="GO:0016491">
    <property type="term" value="F:oxidoreductase activity"/>
    <property type="evidence" value="ECO:0007669"/>
    <property type="project" value="InterPro"/>
</dbReference>
<evidence type="ECO:0000259" key="3">
    <source>
        <dbReference type="Pfam" id="PF03358"/>
    </source>
</evidence>
<name>F5YG85_LEAAZ</name>
<dbReference type="eggNOG" id="COG0655">
    <property type="taxonomic scope" value="Bacteria"/>
</dbReference>
<keyword evidence="1" id="KW-0285">Flavoprotein</keyword>
<reference evidence="4 5" key="2">
    <citation type="journal article" date="2011" name="ISME J.">
        <title>RNA-seq reveals cooperative metabolic interactions between two termite-gut spirochete species in co-culture.</title>
        <authorList>
            <person name="Rosenthal A.Z."/>
            <person name="Matson E.G."/>
            <person name="Eldar A."/>
            <person name="Leadbetter J.R."/>
        </authorList>
    </citation>
    <scope>NUCLEOTIDE SEQUENCE [LARGE SCALE GENOMIC DNA]</scope>
    <source>
        <strain evidence="5">ATCC BAA-888 / DSM 13862 / ZAS-9</strain>
    </source>
</reference>
<dbReference type="RefSeq" id="WP_015711926.1">
    <property type="nucleotide sequence ID" value="NC_015577.1"/>
</dbReference>
<dbReference type="Gene3D" id="3.40.50.360">
    <property type="match status" value="1"/>
</dbReference>
<dbReference type="InterPro" id="IPR029039">
    <property type="entry name" value="Flavoprotein-like_sf"/>
</dbReference>
<dbReference type="OrthoDB" id="6398207at2"/>
<dbReference type="KEGG" id="taz:TREAZ_3657"/>